<accession>A0A699Y951</accession>
<dbReference type="Proteomes" id="UP000485058">
    <property type="component" value="Unassembled WGS sequence"/>
</dbReference>
<reference evidence="1 2" key="1">
    <citation type="submission" date="2020-02" db="EMBL/GenBank/DDBJ databases">
        <title>Draft genome sequence of Haematococcus lacustris strain NIES-144.</title>
        <authorList>
            <person name="Morimoto D."/>
            <person name="Nakagawa S."/>
            <person name="Yoshida T."/>
            <person name="Sawayama S."/>
        </authorList>
    </citation>
    <scope>NUCLEOTIDE SEQUENCE [LARGE SCALE GENOMIC DNA]</scope>
    <source>
        <strain evidence="1 2">NIES-144</strain>
    </source>
</reference>
<name>A0A699Y951_HAELA</name>
<proteinExistence type="predicted"/>
<sequence>MAFSTGRHRGFFPPPLVEVNVGSSSLSMHTAGHGTPMHHVWRLYQQGGTHLGVEVHVSCQAAHVAGQGRVEVVQVAHVVAQLGCLHTRGRDYCKLPSAD</sequence>
<keyword evidence="2" id="KW-1185">Reference proteome</keyword>
<dbReference type="AlphaFoldDB" id="A0A699Y951"/>
<dbReference type="EMBL" id="BLLF01000052">
    <property type="protein sequence ID" value="GFH06707.1"/>
    <property type="molecule type" value="Genomic_DNA"/>
</dbReference>
<organism evidence="1 2">
    <name type="scientific">Haematococcus lacustris</name>
    <name type="common">Green alga</name>
    <name type="synonym">Haematococcus pluvialis</name>
    <dbReference type="NCBI Taxonomy" id="44745"/>
    <lineage>
        <taxon>Eukaryota</taxon>
        <taxon>Viridiplantae</taxon>
        <taxon>Chlorophyta</taxon>
        <taxon>core chlorophytes</taxon>
        <taxon>Chlorophyceae</taxon>
        <taxon>CS clade</taxon>
        <taxon>Chlamydomonadales</taxon>
        <taxon>Haematococcaceae</taxon>
        <taxon>Haematococcus</taxon>
    </lineage>
</organism>
<protein>
    <submittedName>
        <fullName evidence="1">Uncharacterized protein</fullName>
    </submittedName>
</protein>
<comment type="caution">
    <text evidence="1">The sequence shown here is derived from an EMBL/GenBank/DDBJ whole genome shotgun (WGS) entry which is preliminary data.</text>
</comment>
<evidence type="ECO:0000313" key="1">
    <source>
        <dbReference type="EMBL" id="GFH06707.1"/>
    </source>
</evidence>
<gene>
    <name evidence="1" type="ORF">HaLaN_01379</name>
</gene>
<evidence type="ECO:0000313" key="2">
    <source>
        <dbReference type="Proteomes" id="UP000485058"/>
    </source>
</evidence>